<sequence>MKMWKKPRLELVDFSDTGFGPNNDKVPDSELTQVFDPERGWGWKRQFGEASDFSGEE</sequence>
<keyword evidence="2" id="KW-1185">Reference proteome</keyword>
<reference evidence="1 2" key="1">
    <citation type="submission" date="2010-08" db="EMBL/GenBank/DDBJ databases">
        <authorList>
            <consortium name="US DOE Joint Genome Institute (JGI-PGF)"/>
            <person name="Lucas S."/>
            <person name="Copeland A."/>
            <person name="Lapidus A."/>
            <person name="Cheng J.-F."/>
            <person name="Bruce D."/>
            <person name="Goodwin L."/>
            <person name="Pitluck S."/>
            <person name="Land M.L."/>
            <person name="Hauser L."/>
            <person name="Chang Y.-J."/>
            <person name="Anderson I.J."/>
            <person name="Johnson E."/>
            <person name="Mulhopadhyay B."/>
            <person name="Kyrpides N."/>
            <person name="Woyke T.J."/>
        </authorList>
    </citation>
    <scope>NUCLEOTIDE SEQUENCE [LARGE SCALE GENOMIC DNA]</scope>
    <source>
        <strain evidence="1 2">6</strain>
    </source>
</reference>
<dbReference type="HOGENOM" id="CLU_2989946_0_0_9"/>
<dbReference type="EMBL" id="CM001487">
    <property type="protein sequence ID" value="EIM57347.1"/>
    <property type="molecule type" value="Genomic_DNA"/>
</dbReference>
<dbReference type="AlphaFoldDB" id="I5AU74"/>
<dbReference type="Proteomes" id="UP000005753">
    <property type="component" value="Chromosome"/>
</dbReference>
<name>I5AU74_EUBC6</name>
<dbReference type="OrthoDB" id="9879910at2"/>
<accession>I5AU74</accession>
<gene>
    <name evidence="1" type="ORF">EubceDRAFT1_1558</name>
</gene>
<proteinExistence type="predicted"/>
<evidence type="ECO:0000313" key="2">
    <source>
        <dbReference type="Proteomes" id="UP000005753"/>
    </source>
</evidence>
<reference evidence="1 2" key="2">
    <citation type="submission" date="2012-02" db="EMBL/GenBank/DDBJ databases">
        <title>Improved High-Quality Draft sequence of Eubacterium cellulosolvens 6.</title>
        <authorList>
            <consortium name="US DOE Joint Genome Institute"/>
            <person name="Lucas S."/>
            <person name="Han J."/>
            <person name="Lapidus A."/>
            <person name="Cheng J.-F."/>
            <person name="Goodwin L."/>
            <person name="Pitluck S."/>
            <person name="Peters L."/>
            <person name="Mikhailova N."/>
            <person name="Gu W."/>
            <person name="Detter J.C."/>
            <person name="Han C."/>
            <person name="Tapia R."/>
            <person name="Land M."/>
            <person name="Hauser L."/>
            <person name="Kyrpides N."/>
            <person name="Ivanova N."/>
            <person name="Pagani I."/>
            <person name="Johnson E."/>
            <person name="Mukhopadhyay B."/>
            <person name="Anderson I."/>
            <person name="Woyke T."/>
        </authorList>
    </citation>
    <scope>NUCLEOTIDE SEQUENCE [LARGE SCALE GENOMIC DNA]</scope>
    <source>
        <strain evidence="1 2">6</strain>
    </source>
</reference>
<organism evidence="1 2">
    <name type="scientific">Eubacterium cellulosolvens (strain ATCC 43171 / JCM 9499 / 6)</name>
    <name type="common">Cillobacterium cellulosolvens</name>
    <dbReference type="NCBI Taxonomy" id="633697"/>
    <lineage>
        <taxon>Bacteria</taxon>
        <taxon>Bacillati</taxon>
        <taxon>Bacillota</taxon>
        <taxon>Clostridia</taxon>
        <taxon>Eubacteriales</taxon>
        <taxon>Eubacteriaceae</taxon>
        <taxon>Eubacterium</taxon>
    </lineage>
</organism>
<evidence type="ECO:0000313" key="1">
    <source>
        <dbReference type="EMBL" id="EIM57347.1"/>
    </source>
</evidence>
<protein>
    <submittedName>
        <fullName evidence="1">Uncharacterized protein</fullName>
    </submittedName>
</protein>